<dbReference type="AlphaFoldDB" id="Q483T0"/>
<feature type="domain" description="Cation efflux protein transmembrane" evidence="7">
    <location>
        <begin position="18"/>
        <end position="65"/>
    </location>
</feature>
<dbReference type="Proteomes" id="UP000000547">
    <property type="component" value="Chromosome"/>
</dbReference>
<keyword evidence="3" id="KW-0862">Zinc</keyword>
<dbReference type="InterPro" id="IPR058533">
    <property type="entry name" value="Cation_efflux_TM"/>
</dbReference>
<reference evidence="8" key="1">
    <citation type="journal article" date="2005" name="Proc. Natl. Acad. Sci. U.S.A.">
        <title>The psychrophilic lifestyle as revealed by the genome sequence of Colwellia psychrerythraea 34H through genomic and proteomic analyses.</title>
        <authorList>
            <person name="Methe B.A."/>
            <person name="Nelson K.E."/>
            <person name="Deming J.W."/>
            <person name="Momen B."/>
            <person name="Melamud E."/>
            <person name="Zhang X."/>
            <person name="Moult J."/>
            <person name="Madupu R."/>
            <person name="Nelson W.C."/>
            <person name="Dodson R.J."/>
            <person name="Brinkac L.M."/>
            <person name="Daugherty S.C."/>
            <person name="Durkin A.S."/>
            <person name="DeBoy R.T."/>
            <person name="Kolonay J.F."/>
            <person name="Sullivan S.A."/>
            <person name="Zhou L."/>
            <person name="Davidsen T.M."/>
            <person name="Wu M."/>
            <person name="Huston A.L."/>
            <person name="Lewis M."/>
            <person name="Weaver B."/>
            <person name="Weidman J.F."/>
            <person name="Khouri H."/>
            <person name="Utterback T.R."/>
            <person name="Feldblyum T.V."/>
            <person name="Fraser C.M."/>
        </authorList>
    </citation>
    <scope>NUCLEOTIDE SEQUENCE [LARGE SCALE GENOMIC DNA]</scope>
    <source>
        <strain evidence="8">34H</strain>
    </source>
</reference>
<feature type="transmembrane region" description="Helical" evidence="6">
    <location>
        <begin position="148"/>
        <end position="165"/>
    </location>
</feature>
<dbReference type="SUPFAM" id="SSF161111">
    <property type="entry name" value="Cation efflux protein transmembrane domain-like"/>
    <property type="match status" value="1"/>
</dbReference>
<evidence type="ECO:0000256" key="4">
    <source>
        <dbReference type="ARBA" id="ARBA00022989"/>
    </source>
</evidence>
<accession>Q483T0</accession>
<dbReference type="STRING" id="167879.CPS_1956"/>
<feature type="transmembrane region" description="Helical" evidence="6">
    <location>
        <begin position="108"/>
        <end position="128"/>
    </location>
</feature>
<feature type="transmembrane region" description="Helical" evidence="6">
    <location>
        <begin position="82"/>
        <end position="102"/>
    </location>
</feature>
<evidence type="ECO:0000256" key="5">
    <source>
        <dbReference type="ARBA" id="ARBA00023136"/>
    </source>
</evidence>
<keyword evidence="3" id="KW-0406">Ion transport</keyword>
<dbReference type="PANTHER" id="PTHR11562">
    <property type="entry name" value="CATION EFFLUX PROTEIN/ ZINC TRANSPORTER"/>
    <property type="match status" value="1"/>
</dbReference>
<comment type="subcellular location">
    <subcellularLocation>
        <location evidence="1">Membrane</location>
        <topology evidence="1">Multi-pass membrane protein</topology>
    </subcellularLocation>
</comment>
<evidence type="ECO:0000313" key="9">
    <source>
        <dbReference type="Proteomes" id="UP000000547"/>
    </source>
</evidence>
<feature type="transmembrane region" description="Helical" evidence="6">
    <location>
        <begin position="171"/>
        <end position="189"/>
    </location>
</feature>
<keyword evidence="4 6" id="KW-1133">Transmembrane helix</keyword>
<proteinExistence type="predicted"/>
<protein>
    <submittedName>
        <fullName evidence="8">Putative RND efflux system protein</fullName>
    </submittedName>
</protein>
<dbReference type="RefSeq" id="WP_011042780.1">
    <property type="nucleotide sequence ID" value="NC_003910.7"/>
</dbReference>
<keyword evidence="2 6" id="KW-0812">Transmembrane</keyword>
<evidence type="ECO:0000256" key="1">
    <source>
        <dbReference type="ARBA" id="ARBA00004141"/>
    </source>
</evidence>
<keyword evidence="3" id="KW-0864">Zinc transport</keyword>
<evidence type="ECO:0000256" key="6">
    <source>
        <dbReference type="SAM" id="Phobius"/>
    </source>
</evidence>
<dbReference type="EMBL" id="CP000083">
    <property type="protein sequence ID" value="AAZ24060.1"/>
    <property type="molecule type" value="Genomic_DNA"/>
</dbReference>
<dbReference type="GO" id="GO:0005886">
    <property type="term" value="C:plasma membrane"/>
    <property type="evidence" value="ECO:0007669"/>
    <property type="project" value="TreeGrafter"/>
</dbReference>
<dbReference type="InterPro" id="IPR050681">
    <property type="entry name" value="CDF/SLC30A"/>
</dbReference>
<sequence>MSSCCAAEAKNASERKLLWIVLILNFSMFVIEFIAGWLANSSGLLADSLDMLADAAVYSLSLYAVGKSLLYKGRAALANGYLQLSLGLLVLVDVARRIWLGSEPQSELMLSIGFMALIVNMICFVLLYQFRQGDVNLKASWICSRNDMLANIGIIISAVLVGQFDAAWPDWVIGSVIAGIVIHSSLAIINEAKVSIQSDAVADKNRT</sequence>
<dbReference type="InterPro" id="IPR027469">
    <property type="entry name" value="Cation_efflux_TMD_sf"/>
</dbReference>
<keyword evidence="5 6" id="KW-0472">Membrane</keyword>
<feature type="domain" description="Cation efflux protein transmembrane" evidence="7">
    <location>
        <begin position="75"/>
        <end position="192"/>
    </location>
</feature>
<feature type="transmembrane region" description="Helical" evidence="6">
    <location>
        <begin position="51"/>
        <end position="70"/>
    </location>
</feature>
<name>Q483T0_COLP3</name>
<evidence type="ECO:0000259" key="7">
    <source>
        <dbReference type="Pfam" id="PF01545"/>
    </source>
</evidence>
<dbReference type="HOGENOM" id="CLU_013430_8_0_6"/>
<evidence type="ECO:0000256" key="2">
    <source>
        <dbReference type="ARBA" id="ARBA00022692"/>
    </source>
</evidence>
<dbReference type="Pfam" id="PF01545">
    <property type="entry name" value="Cation_efflux"/>
    <property type="match status" value="2"/>
</dbReference>
<gene>
    <name evidence="8" type="ordered locus">CPS_1956</name>
</gene>
<dbReference type="GO" id="GO:0005385">
    <property type="term" value="F:zinc ion transmembrane transporter activity"/>
    <property type="evidence" value="ECO:0007669"/>
    <property type="project" value="TreeGrafter"/>
</dbReference>
<organism evidence="8 9">
    <name type="scientific">Colwellia psychrerythraea (strain 34H / ATCC BAA-681)</name>
    <name type="common">Vibrio psychroerythus</name>
    <dbReference type="NCBI Taxonomy" id="167879"/>
    <lineage>
        <taxon>Bacteria</taxon>
        <taxon>Pseudomonadati</taxon>
        <taxon>Pseudomonadota</taxon>
        <taxon>Gammaproteobacteria</taxon>
        <taxon>Alteromonadales</taxon>
        <taxon>Colwelliaceae</taxon>
        <taxon>Colwellia</taxon>
    </lineage>
</organism>
<dbReference type="Gene3D" id="1.20.1510.10">
    <property type="entry name" value="Cation efflux protein transmembrane domain"/>
    <property type="match status" value="1"/>
</dbReference>
<dbReference type="KEGG" id="cps:CPS_1956"/>
<dbReference type="PANTHER" id="PTHR11562:SF17">
    <property type="entry name" value="RE54080P-RELATED"/>
    <property type="match status" value="1"/>
</dbReference>
<evidence type="ECO:0000256" key="3">
    <source>
        <dbReference type="ARBA" id="ARBA00022906"/>
    </source>
</evidence>
<keyword evidence="3" id="KW-0813">Transport</keyword>
<evidence type="ECO:0000313" key="8">
    <source>
        <dbReference type="EMBL" id="AAZ24060.1"/>
    </source>
</evidence>
<feature type="transmembrane region" description="Helical" evidence="6">
    <location>
        <begin position="17"/>
        <end position="39"/>
    </location>
</feature>